<keyword evidence="2" id="KW-1185">Reference proteome</keyword>
<comment type="caution">
    <text evidence="1">The sequence shown here is derived from an EMBL/GenBank/DDBJ whole genome shotgun (WGS) entry which is preliminary data.</text>
</comment>
<gene>
    <name evidence="1" type="ORF">EPI10_011477</name>
</gene>
<name>A0A5B6W8Y8_9ROSI</name>
<dbReference type="GO" id="GO:0016301">
    <property type="term" value="F:kinase activity"/>
    <property type="evidence" value="ECO:0007669"/>
    <property type="project" value="UniProtKB-KW"/>
</dbReference>
<dbReference type="Proteomes" id="UP000325315">
    <property type="component" value="Unassembled WGS sequence"/>
</dbReference>
<dbReference type="EMBL" id="SMMG02000004">
    <property type="protein sequence ID" value="KAA3477598.1"/>
    <property type="molecule type" value="Genomic_DNA"/>
</dbReference>
<proteinExistence type="predicted"/>
<sequence length="142" mass="16299">MEDLLQLQIFYNGLDRSLGASLDGASVGAFINNTYERTCKLIKDMAMNSYMWPNDHFSYSQKLSMAKVVKEDEKYQHILEKLHCLETTIKPSVNDVAQSYMSYLETQSEEVNFLNNRGGNPYSNTYNLSSKDHLNLKLRGAR</sequence>
<accession>A0A5B6W8Y8</accession>
<keyword evidence="1" id="KW-0418">Kinase</keyword>
<keyword evidence="1" id="KW-0808">Transferase</keyword>
<reference evidence="1" key="1">
    <citation type="submission" date="2019-08" db="EMBL/GenBank/DDBJ databases">
        <authorList>
            <person name="Liu F."/>
        </authorList>
    </citation>
    <scope>NUCLEOTIDE SEQUENCE [LARGE SCALE GENOMIC DNA]</scope>
    <source>
        <strain evidence="1">PA1801</strain>
        <tissue evidence="1">Leaf</tissue>
    </source>
</reference>
<evidence type="ECO:0000313" key="1">
    <source>
        <dbReference type="EMBL" id="KAA3477598.1"/>
    </source>
</evidence>
<dbReference type="AlphaFoldDB" id="A0A5B6W8Y8"/>
<dbReference type="OrthoDB" id="1305902at2759"/>
<protein>
    <submittedName>
        <fullName evidence="1">Casein kinase II subunit alpha, chloroplastic-like</fullName>
    </submittedName>
</protein>
<organism evidence="1 2">
    <name type="scientific">Gossypium australe</name>
    <dbReference type="NCBI Taxonomy" id="47621"/>
    <lineage>
        <taxon>Eukaryota</taxon>
        <taxon>Viridiplantae</taxon>
        <taxon>Streptophyta</taxon>
        <taxon>Embryophyta</taxon>
        <taxon>Tracheophyta</taxon>
        <taxon>Spermatophyta</taxon>
        <taxon>Magnoliopsida</taxon>
        <taxon>eudicotyledons</taxon>
        <taxon>Gunneridae</taxon>
        <taxon>Pentapetalae</taxon>
        <taxon>rosids</taxon>
        <taxon>malvids</taxon>
        <taxon>Malvales</taxon>
        <taxon>Malvaceae</taxon>
        <taxon>Malvoideae</taxon>
        <taxon>Gossypium</taxon>
    </lineage>
</organism>
<evidence type="ECO:0000313" key="2">
    <source>
        <dbReference type="Proteomes" id="UP000325315"/>
    </source>
</evidence>